<name>A0A4Y1ZCT4_9BACL</name>
<comment type="caution">
    <text evidence="1">The sequence shown here is derived from an EMBL/GenBank/DDBJ whole genome shotgun (WGS) entry which is preliminary data.</text>
</comment>
<reference evidence="1 2" key="1">
    <citation type="submission" date="2017-11" db="EMBL/GenBank/DDBJ databases">
        <title>Draft Genome Sequence of Sporolactobacillus inulinus NBRC 111894 Isolated from Koso, a Japanese Sugar-Vegetable Fermented Beverage.</title>
        <authorList>
            <person name="Chiou T.Y."/>
            <person name="Oshima K."/>
            <person name="Suda W."/>
            <person name="Hattori M."/>
            <person name="Takahashi T."/>
        </authorList>
    </citation>
    <scope>NUCLEOTIDE SEQUENCE [LARGE SCALE GENOMIC DNA]</scope>
    <source>
        <strain evidence="1 2">NBRC111894</strain>
    </source>
</reference>
<gene>
    <name evidence="1" type="ORF">NBRC111894_2393</name>
</gene>
<sequence>MRKGKRSKPFASASGLFFTLKETSVSGSVERRVLRLTEH</sequence>
<protein>
    <submittedName>
        <fullName evidence="1">Uncharacterized protein</fullName>
    </submittedName>
</protein>
<dbReference type="EMBL" id="BEXB01000018">
    <property type="protein sequence ID" value="GAY76839.1"/>
    <property type="molecule type" value="Genomic_DNA"/>
</dbReference>
<organism evidence="1 2">
    <name type="scientific">Sporolactobacillus inulinus</name>
    <dbReference type="NCBI Taxonomy" id="2078"/>
    <lineage>
        <taxon>Bacteria</taxon>
        <taxon>Bacillati</taxon>
        <taxon>Bacillota</taxon>
        <taxon>Bacilli</taxon>
        <taxon>Bacillales</taxon>
        <taxon>Sporolactobacillaceae</taxon>
        <taxon>Sporolactobacillus</taxon>
    </lineage>
</organism>
<accession>A0A4Y1ZCT4</accession>
<proteinExistence type="predicted"/>
<evidence type="ECO:0000313" key="1">
    <source>
        <dbReference type="EMBL" id="GAY76839.1"/>
    </source>
</evidence>
<evidence type="ECO:0000313" key="2">
    <source>
        <dbReference type="Proteomes" id="UP000319716"/>
    </source>
</evidence>
<dbReference type="Proteomes" id="UP000319716">
    <property type="component" value="Unassembled WGS sequence"/>
</dbReference>
<dbReference type="AlphaFoldDB" id="A0A4Y1ZCT4"/>